<name>A0A1V9FN50_9BACT</name>
<dbReference type="InterPro" id="IPR010180">
    <property type="entry name" value="CRISPR-assoc_prot_CXXC-CXXC"/>
</dbReference>
<evidence type="ECO:0000313" key="1">
    <source>
        <dbReference type="EMBL" id="OQP59773.1"/>
    </source>
</evidence>
<dbReference type="RefSeq" id="WP_081164449.1">
    <property type="nucleotide sequence ID" value="NZ_LWBP01000167.1"/>
</dbReference>
<comment type="caution">
    <text evidence="1">The sequence shown here is derived from an EMBL/GenBank/DDBJ whole genome shotgun (WGS) entry which is preliminary data.</text>
</comment>
<accession>A0A1V9FN50</accession>
<reference evidence="2" key="1">
    <citation type="submission" date="2016-04" db="EMBL/GenBank/DDBJ databases">
        <authorList>
            <person name="Chen L."/>
            <person name="Zhuang W."/>
            <person name="Wang G."/>
        </authorList>
    </citation>
    <scope>NUCLEOTIDE SEQUENCE [LARGE SCALE GENOMIC DNA]</scope>
    <source>
        <strain evidence="2">208</strain>
    </source>
</reference>
<organism evidence="1 2">
    <name type="scientific">Niastella populi</name>
    <dbReference type="NCBI Taxonomy" id="550983"/>
    <lineage>
        <taxon>Bacteria</taxon>
        <taxon>Pseudomonadati</taxon>
        <taxon>Bacteroidota</taxon>
        <taxon>Chitinophagia</taxon>
        <taxon>Chitinophagales</taxon>
        <taxon>Chitinophagaceae</taxon>
        <taxon>Niastella</taxon>
    </lineage>
</organism>
<keyword evidence="2" id="KW-1185">Reference proteome</keyword>
<dbReference type="EMBL" id="LWBP01000167">
    <property type="protein sequence ID" value="OQP59773.1"/>
    <property type="molecule type" value="Genomic_DNA"/>
</dbReference>
<gene>
    <name evidence="1" type="ORF">A4R26_20470</name>
</gene>
<sequence length="475" mass="55573">MKEKNKINIEWLTHTTGDPFADAGGWVIKYLWEQPYLRDKSILELIEYVAKIYVENWGGKINAFFLNSTITQPAFKGERKISETLQYYKSLIEETDDGYEGYCRISGINTKLFSAGRDNHILSGSGTFINFHHAFQSGLYLSKEVLLRMFFVPLGLIQLSDKIALIHSNHEKVTQYFVFRNCRLNLHAIASGLTEGVLRSEFNNPANALFGFVDECINELCILLYNDETDSFNKEDVALTLYHFTNFGAGPEVIIYTLPAVVFKFYAFCHNPKWKKEWTKFIRFYYRNSKFKDAVFNESTEIWEGKKENADFDNYRIWRNVVLEKLMKNESILANILRWNIKHSFPFKIVETYQTIIRNMEKRTVEKIKQFAEFITSNPDTDFIKKCIKRLNGAKRSYELRQFLLKLNTDNYQKGSASPLITVEEYVDYLFPDGGNWSEIRDVLLIAIYQKIHEIHLSVDIEPVEEENETITENE</sequence>
<dbReference type="NCBIfam" id="TIGR01908">
    <property type="entry name" value="cas_CXXC_CXXC"/>
    <property type="match status" value="1"/>
</dbReference>
<protein>
    <submittedName>
        <fullName evidence="1">Type I-B CRISPR-associated protein Cas8b1/Cst1</fullName>
    </submittedName>
</protein>
<dbReference type="STRING" id="550983.A4R26_20470"/>
<dbReference type="OrthoDB" id="1099873at2"/>
<evidence type="ECO:0000313" key="2">
    <source>
        <dbReference type="Proteomes" id="UP000192276"/>
    </source>
</evidence>
<dbReference type="Proteomes" id="UP000192276">
    <property type="component" value="Unassembled WGS sequence"/>
</dbReference>
<proteinExistence type="predicted"/>
<dbReference type="AlphaFoldDB" id="A0A1V9FN50"/>